<dbReference type="Pfam" id="PF01152">
    <property type="entry name" value="Bac_globin"/>
    <property type="match status" value="1"/>
</dbReference>
<name>G0QQ62_ICHMU</name>
<dbReference type="InterPro" id="IPR009050">
    <property type="entry name" value="Globin-like_sf"/>
</dbReference>
<organism evidence="8 9">
    <name type="scientific">Ichthyophthirius multifiliis</name>
    <name type="common">White spot disease agent</name>
    <name type="synonym">Ich</name>
    <dbReference type="NCBI Taxonomy" id="5932"/>
    <lineage>
        <taxon>Eukaryota</taxon>
        <taxon>Sar</taxon>
        <taxon>Alveolata</taxon>
        <taxon>Ciliophora</taxon>
        <taxon>Intramacronucleata</taxon>
        <taxon>Oligohymenophorea</taxon>
        <taxon>Hymenostomatida</taxon>
        <taxon>Ophryoglenina</taxon>
        <taxon>Ichthyophthirius</taxon>
    </lineage>
</organism>
<comment type="cofactor">
    <cofactor evidence="7">
        <name>heme</name>
        <dbReference type="ChEBI" id="CHEBI:30413"/>
    </cofactor>
    <text evidence="7">Binds 1 heme group per subunit.</text>
</comment>
<dbReference type="Proteomes" id="UP000008983">
    <property type="component" value="Unassembled WGS sequence"/>
</dbReference>
<dbReference type="InterPro" id="IPR016339">
    <property type="entry name" value="Hemoglobin_trunc_I"/>
</dbReference>
<sequence>KLLLYLQIKIKTIYFKIMQTCPAKSIYEQLGGQKSLEALSKQLYDKILADNKIKHFFVNTDINHQIKQQCDFLTMCFGGPNNYKGKTMRDTHRGMGITDEEFNIVIQHIGQIMCEMGIQQDLIKKCADIAETTRCDIVGQ</sequence>
<dbReference type="EMBL" id="GL983616">
    <property type="protein sequence ID" value="EGR32641.1"/>
    <property type="molecule type" value="Genomic_DNA"/>
</dbReference>
<dbReference type="RefSeq" id="XP_004036627.1">
    <property type="nucleotide sequence ID" value="XM_004036579.1"/>
</dbReference>
<keyword evidence="9" id="KW-1185">Reference proteome</keyword>
<dbReference type="Gene3D" id="1.10.490.10">
    <property type="entry name" value="Globins"/>
    <property type="match status" value="1"/>
</dbReference>
<feature type="binding site" description="proximal binding residue" evidence="7">
    <location>
        <position position="92"/>
    </location>
    <ligand>
        <name>heme</name>
        <dbReference type="ChEBI" id="CHEBI:30413"/>
    </ligand>
    <ligandPart>
        <name>Fe</name>
        <dbReference type="ChEBI" id="CHEBI:18248"/>
    </ligandPart>
</feature>
<dbReference type="PIRSF" id="PIRSF002030">
    <property type="entry name" value="Globin_Protozoa/Cyanobacteria"/>
    <property type="match status" value="1"/>
</dbReference>
<dbReference type="CDD" id="cd00454">
    <property type="entry name" value="TrHb1_N"/>
    <property type="match status" value="1"/>
</dbReference>
<dbReference type="InterPro" id="IPR019795">
    <property type="entry name" value="Globin_bac-like_CS"/>
</dbReference>
<evidence type="ECO:0000256" key="4">
    <source>
        <dbReference type="ARBA" id="ARBA00022621"/>
    </source>
</evidence>
<dbReference type="GO" id="GO:0046872">
    <property type="term" value="F:metal ion binding"/>
    <property type="evidence" value="ECO:0007669"/>
    <property type="project" value="UniProtKB-KW"/>
</dbReference>
<protein>
    <submittedName>
        <fullName evidence="8">Protozoan cyanobacterial globin family protein, putative</fullName>
    </submittedName>
</protein>
<keyword evidence="5 7" id="KW-0479">Metal-binding</keyword>
<accession>G0QQ62</accession>
<evidence type="ECO:0000256" key="2">
    <source>
        <dbReference type="ARBA" id="ARBA00022448"/>
    </source>
</evidence>
<evidence type="ECO:0000256" key="3">
    <source>
        <dbReference type="ARBA" id="ARBA00022617"/>
    </source>
</evidence>
<dbReference type="SUPFAM" id="SSF46458">
    <property type="entry name" value="Globin-like"/>
    <property type="match status" value="1"/>
</dbReference>
<evidence type="ECO:0000256" key="5">
    <source>
        <dbReference type="ARBA" id="ARBA00022723"/>
    </source>
</evidence>
<evidence type="ECO:0000313" key="8">
    <source>
        <dbReference type="EMBL" id="EGR32641.1"/>
    </source>
</evidence>
<dbReference type="GeneID" id="14908806"/>
<feature type="non-terminal residue" evidence="8">
    <location>
        <position position="1"/>
    </location>
</feature>
<dbReference type="OMA" id="HQTQFIS"/>
<dbReference type="InterPro" id="IPR001486">
    <property type="entry name" value="Hemoglobin_trunc"/>
</dbReference>
<dbReference type="eggNOG" id="ENOG502SC6F">
    <property type="taxonomic scope" value="Eukaryota"/>
</dbReference>
<keyword evidence="6 7" id="KW-0408">Iron</keyword>
<dbReference type="GO" id="GO:0020037">
    <property type="term" value="F:heme binding"/>
    <property type="evidence" value="ECO:0007669"/>
    <property type="project" value="InterPro"/>
</dbReference>
<dbReference type="STRING" id="857967.G0QQ62"/>
<dbReference type="GO" id="GO:0019825">
    <property type="term" value="F:oxygen binding"/>
    <property type="evidence" value="ECO:0007669"/>
    <property type="project" value="InterPro"/>
</dbReference>
<proteinExistence type="inferred from homology"/>
<keyword evidence="4" id="KW-0561">Oxygen transport</keyword>
<evidence type="ECO:0000256" key="1">
    <source>
        <dbReference type="ARBA" id="ARBA00009660"/>
    </source>
</evidence>
<keyword evidence="2" id="KW-0813">Transport</keyword>
<dbReference type="AlphaFoldDB" id="G0QQ62"/>
<dbReference type="OrthoDB" id="2155372at2759"/>
<dbReference type="InterPro" id="IPR012292">
    <property type="entry name" value="Globin/Proto"/>
</dbReference>
<evidence type="ECO:0000256" key="7">
    <source>
        <dbReference type="PIRSR" id="PIRSR002030-1"/>
    </source>
</evidence>
<evidence type="ECO:0000313" key="9">
    <source>
        <dbReference type="Proteomes" id="UP000008983"/>
    </source>
</evidence>
<reference evidence="8 9" key="1">
    <citation type="submission" date="2011-07" db="EMBL/GenBank/DDBJ databases">
        <authorList>
            <person name="Coyne R."/>
            <person name="Brami D."/>
            <person name="Johnson J."/>
            <person name="Hostetler J."/>
            <person name="Hannick L."/>
            <person name="Clark T."/>
            <person name="Cassidy-Hanley D."/>
            <person name="Inman J."/>
        </authorList>
    </citation>
    <scope>NUCLEOTIDE SEQUENCE [LARGE SCALE GENOMIC DNA]</scope>
    <source>
        <strain evidence="8 9">G5</strain>
    </source>
</reference>
<comment type="similarity">
    <text evidence="1">Belongs to the truncated hemoglobin family. Group I subfamily.</text>
</comment>
<dbReference type="PROSITE" id="PS01213">
    <property type="entry name" value="GLOBIN_FAM_2"/>
    <property type="match status" value="1"/>
</dbReference>
<keyword evidence="3 7" id="KW-0349">Heme</keyword>
<evidence type="ECO:0000256" key="6">
    <source>
        <dbReference type="ARBA" id="ARBA00023004"/>
    </source>
</evidence>
<gene>
    <name evidence="8" type="ORF">IMG5_075780</name>
</gene>
<dbReference type="GO" id="GO:0005344">
    <property type="term" value="F:oxygen carrier activity"/>
    <property type="evidence" value="ECO:0007669"/>
    <property type="project" value="UniProtKB-KW"/>
</dbReference>
<dbReference type="InParanoid" id="G0QQ62"/>